<dbReference type="Proteomes" id="UP000811609">
    <property type="component" value="Chromosome 6"/>
</dbReference>
<dbReference type="EMBL" id="CM031814">
    <property type="protein sequence ID" value="KAG6651744.1"/>
    <property type="molecule type" value="Genomic_DNA"/>
</dbReference>
<keyword evidence="1" id="KW-1133">Transmembrane helix</keyword>
<keyword evidence="1" id="KW-0472">Membrane</keyword>
<protein>
    <recommendedName>
        <fullName evidence="4">DUF4408 domain-containing protein</fullName>
    </recommendedName>
</protein>
<feature type="transmembrane region" description="Helical" evidence="1">
    <location>
        <begin position="26"/>
        <end position="45"/>
    </location>
</feature>
<dbReference type="AlphaFoldDB" id="A0A8T1QBR2"/>
<evidence type="ECO:0000313" key="3">
    <source>
        <dbReference type="Proteomes" id="UP000811609"/>
    </source>
</evidence>
<keyword evidence="3" id="KW-1185">Reference proteome</keyword>
<proteinExistence type="predicted"/>
<accession>A0A8T1QBR2</accession>
<gene>
    <name evidence="2" type="ORF">CIPAW_06G133900</name>
</gene>
<feature type="transmembrane region" description="Helical" evidence="1">
    <location>
        <begin position="65"/>
        <end position="86"/>
    </location>
</feature>
<sequence>MDSINFYKIKVEKAKALSRHRQLQKIANLCRVIEVCIVLVLISRFSMQLPLAVKNSSGYFHEVKVVLVSPRFVFVIGNVIIFTLFAKSGQFSARDSAAKTTGFDLYEEFIKNSEKKQRIHPDMTPYVGKLSVSDESTFKDYRRIQSFSQNSNSGLCEKSIRVLRRSETQKCSKTTGPSDEVMAKSSCPEDEISNEEFQLKVEAFITQQQKFRKEEECHRITQEREAFHFNSDVTVHVY</sequence>
<keyword evidence="1" id="KW-0812">Transmembrane</keyword>
<dbReference type="PANTHER" id="PTHR33640:SF8">
    <property type="entry name" value="TRANSMEMBRANE PROTEIN"/>
    <property type="match status" value="1"/>
</dbReference>
<name>A0A8T1QBR2_CARIL</name>
<reference evidence="2" key="1">
    <citation type="submission" date="2020-12" db="EMBL/GenBank/DDBJ databases">
        <title>WGS assembly of Carya illinoinensis cv. Pawnee.</title>
        <authorList>
            <person name="Platts A."/>
            <person name="Shu S."/>
            <person name="Wright S."/>
            <person name="Barry K."/>
            <person name="Edger P."/>
            <person name="Pires J.C."/>
            <person name="Schmutz J."/>
        </authorList>
    </citation>
    <scope>NUCLEOTIDE SEQUENCE</scope>
    <source>
        <tissue evidence="2">Leaf</tissue>
    </source>
</reference>
<comment type="caution">
    <text evidence="2">The sequence shown here is derived from an EMBL/GenBank/DDBJ whole genome shotgun (WGS) entry which is preliminary data.</text>
</comment>
<evidence type="ECO:0000256" key="1">
    <source>
        <dbReference type="SAM" id="Phobius"/>
    </source>
</evidence>
<evidence type="ECO:0000313" key="2">
    <source>
        <dbReference type="EMBL" id="KAG6651744.1"/>
    </source>
</evidence>
<organism evidence="2 3">
    <name type="scientific">Carya illinoinensis</name>
    <name type="common">Pecan</name>
    <dbReference type="NCBI Taxonomy" id="32201"/>
    <lineage>
        <taxon>Eukaryota</taxon>
        <taxon>Viridiplantae</taxon>
        <taxon>Streptophyta</taxon>
        <taxon>Embryophyta</taxon>
        <taxon>Tracheophyta</taxon>
        <taxon>Spermatophyta</taxon>
        <taxon>Magnoliopsida</taxon>
        <taxon>eudicotyledons</taxon>
        <taxon>Gunneridae</taxon>
        <taxon>Pentapetalae</taxon>
        <taxon>rosids</taxon>
        <taxon>fabids</taxon>
        <taxon>Fagales</taxon>
        <taxon>Juglandaceae</taxon>
        <taxon>Carya</taxon>
    </lineage>
</organism>
<dbReference type="PANTHER" id="PTHR33640">
    <property type="entry name" value="TRANSMEMBRANE PROTEIN"/>
    <property type="match status" value="1"/>
</dbReference>
<evidence type="ECO:0008006" key="4">
    <source>
        <dbReference type="Google" id="ProtNLM"/>
    </source>
</evidence>